<sequence>MVHIAIKTPLHPATPIPHRAFVPALAFLPFSFSSPLSSLKAVSCFQCDNTMMSFGRICQDRLILSPGCRMCMRQCCQAILFEALCCHNYHQVHTVGKRLTPDFRKC</sequence>
<accession>Q8WZ36</accession>
<dbReference type="EMBL" id="AF289556">
    <property type="protein sequence ID" value="AAL55740.1"/>
    <property type="molecule type" value="mRNA"/>
</dbReference>
<reference evidence="1" key="1">
    <citation type="submission" date="2000-07" db="EMBL/GenBank/DDBJ databases">
        <title>Novel human cDNA clones with function of inhibiting cancer cell growth.</title>
        <authorList>
            <person name="Jiang H.Q."/>
            <person name="Zhou X.M."/>
            <person name="Zhang P.P."/>
            <person name="Huang Y."/>
            <person name="Qin W.X."/>
            <person name="Zhao X.T."/>
            <person name="Wan D.F."/>
            <person name="Gu J.R."/>
        </authorList>
    </citation>
    <scope>NUCLEOTIDE SEQUENCE</scope>
</reference>
<evidence type="ECO:0000313" key="1">
    <source>
        <dbReference type="EMBL" id="AAL55740.1"/>
    </source>
</evidence>
<name>Q8WZ36_HUMAN</name>
<proteinExistence type="evidence at transcript level"/>
<protein>
    <submittedName>
        <fullName evidence="1">Uncharacterized protein</fullName>
    </submittedName>
</protein>
<dbReference type="AlphaFoldDB" id="Q8WZ36"/>
<organism evidence="1">
    <name type="scientific">Homo sapiens</name>
    <name type="common">Human</name>
    <dbReference type="NCBI Taxonomy" id="9606"/>
    <lineage>
        <taxon>Eukaryota</taxon>
        <taxon>Metazoa</taxon>
        <taxon>Chordata</taxon>
        <taxon>Craniata</taxon>
        <taxon>Vertebrata</taxon>
        <taxon>Euteleostomi</taxon>
        <taxon>Mammalia</taxon>
        <taxon>Eutheria</taxon>
        <taxon>Euarchontoglires</taxon>
        <taxon>Primates</taxon>
        <taxon>Haplorrhini</taxon>
        <taxon>Catarrhini</taxon>
        <taxon>Hominidae</taxon>
        <taxon>Homo</taxon>
    </lineage>
</organism>